<reference evidence="1 2" key="1">
    <citation type="journal article" date="2020" name="ISME J.">
        <title>Uncovering the hidden diversity of litter-decomposition mechanisms in mushroom-forming fungi.</title>
        <authorList>
            <person name="Floudas D."/>
            <person name="Bentzer J."/>
            <person name="Ahren D."/>
            <person name="Johansson T."/>
            <person name="Persson P."/>
            <person name="Tunlid A."/>
        </authorList>
    </citation>
    <scope>NUCLEOTIDE SEQUENCE [LARGE SCALE GENOMIC DNA]</scope>
    <source>
        <strain evidence="1 2">CBS 175.51</strain>
    </source>
</reference>
<dbReference type="AlphaFoldDB" id="A0A8H5FMM4"/>
<sequence>MSTTLESLAIMQSLAPELYEQIFFHALGVRTGGLENHKGRRRRLITLSHICRGWRSFLLQTPVFWTNVLLCGKPELCTAFFQRSSPLLVDLTIIAHIQPKTPDIVAEALSENFTGDDFGRIRSLRLVTRLQSDATTVLAPLRDYRFPNLSSLDIDIAATRSCTPLNHRSHATIIPLAFSEGLNTLKVAPPCPSWNILGRETLTTLILRRPFTNRTTTLTGGQLPQFKLLGIIAACPRLTTLVVGKLNAGIDDITSPYSNGPVGTPIITKLALTSPIFHRTNTSPFRNPWAGDYSSVFQNLLSEKLEYLELTGPSWDALYHLRPFISSRTANPSHPPLTLMLHLSLCPIDGSFHSELLRNLPRNIHLRICMFPGQGHRYAALIKFYAALAEGFLSVIVYSADGKVIEDMPCQTLLSPRPALIPRILHPLGGIYGEVPGGLILTKDPRTPFLAVEDLNIDPQTAARFMEEDMREEPVIQVGFF</sequence>
<evidence type="ECO:0008006" key="3">
    <source>
        <dbReference type="Google" id="ProtNLM"/>
    </source>
</evidence>
<comment type="caution">
    <text evidence="1">The sequence shown here is derived from an EMBL/GenBank/DDBJ whole genome shotgun (WGS) entry which is preliminary data.</text>
</comment>
<dbReference type="Proteomes" id="UP000541558">
    <property type="component" value="Unassembled WGS sequence"/>
</dbReference>
<dbReference type="EMBL" id="JAACJK010000001">
    <property type="protein sequence ID" value="KAF5342326.1"/>
    <property type="molecule type" value="Genomic_DNA"/>
</dbReference>
<evidence type="ECO:0000313" key="2">
    <source>
        <dbReference type="Proteomes" id="UP000541558"/>
    </source>
</evidence>
<dbReference type="OrthoDB" id="3038402at2759"/>
<evidence type="ECO:0000313" key="1">
    <source>
        <dbReference type="EMBL" id="KAF5342326.1"/>
    </source>
</evidence>
<proteinExistence type="predicted"/>
<accession>A0A8H5FMM4</accession>
<organism evidence="1 2">
    <name type="scientific">Ephemerocybe angulata</name>
    <dbReference type="NCBI Taxonomy" id="980116"/>
    <lineage>
        <taxon>Eukaryota</taxon>
        <taxon>Fungi</taxon>
        <taxon>Dikarya</taxon>
        <taxon>Basidiomycota</taxon>
        <taxon>Agaricomycotina</taxon>
        <taxon>Agaricomycetes</taxon>
        <taxon>Agaricomycetidae</taxon>
        <taxon>Agaricales</taxon>
        <taxon>Agaricineae</taxon>
        <taxon>Psathyrellaceae</taxon>
        <taxon>Ephemerocybe</taxon>
    </lineage>
</organism>
<protein>
    <recommendedName>
        <fullName evidence="3">F-box domain-containing protein</fullName>
    </recommendedName>
</protein>
<keyword evidence="2" id="KW-1185">Reference proteome</keyword>
<name>A0A8H5FMM4_9AGAR</name>
<gene>
    <name evidence="1" type="ORF">D9611_001497</name>
</gene>